<keyword evidence="3" id="KW-0472">Membrane</keyword>
<evidence type="ECO:0000256" key="2">
    <source>
        <dbReference type="ARBA" id="ARBA00022729"/>
    </source>
</evidence>
<dbReference type="InterPro" id="IPR013783">
    <property type="entry name" value="Ig-like_fold"/>
</dbReference>
<evidence type="ECO:0000256" key="3">
    <source>
        <dbReference type="ARBA" id="ARBA00023136"/>
    </source>
</evidence>
<dbReference type="AlphaFoldDB" id="A0A3B4WZK4"/>
<dbReference type="PROSITE" id="PS50835">
    <property type="entry name" value="IG_LIKE"/>
    <property type="match status" value="1"/>
</dbReference>
<dbReference type="Gene3D" id="2.60.40.10">
    <property type="entry name" value="Immunoglobulins"/>
    <property type="match status" value="1"/>
</dbReference>
<dbReference type="SMART" id="SM00408">
    <property type="entry name" value="IGc2"/>
    <property type="match status" value="1"/>
</dbReference>
<dbReference type="SMART" id="SM00409">
    <property type="entry name" value="IG"/>
    <property type="match status" value="1"/>
</dbReference>
<dbReference type="SMART" id="SM00406">
    <property type="entry name" value="IGv"/>
    <property type="match status" value="1"/>
</dbReference>
<dbReference type="PANTHER" id="PTHR24100">
    <property type="entry name" value="BUTYROPHILIN"/>
    <property type="match status" value="1"/>
</dbReference>
<dbReference type="InterPro" id="IPR007110">
    <property type="entry name" value="Ig-like_dom"/>
</dbReference>
<evidence type="ECO:0000256" key="5">
    <source>
        <dbReference type="ARBA" id="ARBA00023180"/>
    </source>
</evidence>
<sequence>MKTFVPRCLCFPHVKLQRCLVNVTAAPGQTVSLPCRGPRDTDITVVEWSRAEPEPEQVFLYRDKKPDPQNQSPSFQNRVELRDRQMKDGDVSLTLKNVTRNDTGRYECRVQTEANSLPEPVSIIQLDVHQKGESVSGESVSGESVSGESVSGETVESVSVFLFIFW</sequence>
<evidence type="ECO:0000256" key="4">
    <source>
        <dbReference type="ARBA" id="ARBA00023157"/>
    </source>
</evidence>
<evidence type="ECO:0000256" key="1">
    <source>
        <dbReference type="ARBA" id="ARBA00004370"/>
    </source>
</evidence>
<feature type="domain" description="Ig-like" evidence="7">
    <location>
        <begin position="12"/>
        <end position="122"/>
    </location>
</feature>
<dbReference type="Proteomes" id="UP000261360">
    <property type="component" value="Unplaced"/>
</dbReference>
<keyword evidence="5" id="KW-0325">Glycoprotein</keyword>
<dbReference type="InterPro" id="IPR050504">
    <property type="entry name" value="IgSF_BTN/MOG"/>
</dbReference>
<dbReference type="InterPro" id="IPR003599">
    <property type="entry name" value="Ig_sub"/>
</dbReference>
<keyword evidence="2" id="KW-0732">Signal</keyword>
<dbReference type="GO" id="GO:0009897">
    <property type="term" value="C:external side of plasma membrane"/>
    <property type="evidence" value="ECO:0007669"/>
    <property type="project" value="TreeGrafter"/>
</dbReference>
<dbReference type="GO" id="GO:0050852">
    <property type="term" value="P:T cell receptor signaling pathway"/>
    <property type="evidence" value="ECO:0007669"/>
    <property type="project" value="TreeGrafter"/>
</dbReference>
<dbReference type="GeneTree" id="ENSGT01130000279964"/>
<dbReference type="GO" id="GO:1903037">
    <property type="term" value="P:regulation of leukocyte cell-cell adhesion"/>
    <property type="evidence" value="ECO:0007669"/>
    <property type="project" value="UniProtKB-ARBA"/>
</dbReference>
<protein>
    <recommendedName>
        <fullName evidence="7">Ig-like domain-containing protein</fullName>
    </recommendedName>
</protein>
<name>A0A3B4WZK4_SERLL</name>
<dbReference type="GO" id="GO:0005102">
    <property type="term" value="F:signaling receptor binding"/>
    <property type="evidence" value="ECO:0007669"/>
    <property type="project" value="TreeGrafter"/>
</dbReference>
<organism evidence="8 9">
    <name type="scientific">Seriola lalandi dorsalis</name>
    <dbReference type="NCBI Taxonomy" id="1841481"/>
    <lineage>
        <taxon>Eukaryota</taxon>
        <taxon>Metazoa</taxon>
        <taxon>Chordata</taxon>
        <taxon>Craniata</taxon>
        <taxon>Vertebrata</taxon>
        <taxon>Euteleostomi</taxon>
        <taxon>Actinopterygii</taxon>
        <taxon>Neopterygii</taxon>
        <taxon>Teleostei</taxon>
        <taxon>Neoteleostei</taxon>
        <taxon>Acanthomorphata</taxon>
        <taxon>Carangaria</taxon>
        <taxon>Carangiformes</taxon>
        <taxon>Carangidae</taxon>
        <taxon>Seriola</taxon>
    </lineage>
</organism>
<reference evidence="8" key="1">
    <citation type="submission" date="2025-08" db="UniProtKB">
        <authorList>
            <consortium name="Ensembl"/>
        </authorList>
    </citation>
    <scope>IDENTIFICATION</scope>
</reference>
<reference evidence="8" key="2">
    <citation type="submission" date="2025-09" db="UniProtKB">
        <authorList>
            <consortium name="Ensembl"/>
        </authorList>
    </citation>
    <scope>IDENTIFICATION</scope>
</reference>
<keyword evidence="9" id="KW-1185">Reference proteome</keyword>
<evidence type="ECO:0000256" key="6">
    <source>
        <dbReference type="ARBA" id="ARBA00023319"/>
    </source>
</evidence>
<dbReference type="Pfam" id="PF07686">
    <property type="entry name" value="V-set"/>
    <property type="match status" value="1"/>
</dbReference>
<evidence type="ECO:0000259" key="7">
    <source>
        <dbReference type="PROSITE" id="PS50835"/>
    </source>
</evidence>
<keyword evidence="4" id="KW-1015">Disulfide bond</keyword>
<comment type="subcellular location">
    <subcellularLocation>
        <location evidence="1">Membrane</location>
    </subcellularLocation>
</comment>
<dbReference type="GO" id="GO:0001817">
    <property type="term" value="P:regulation of cytokine production"/>
    <property type="evidence" value="ECO:0007669"/>
    <property type="project" value="TreeGrafter"/>
</dbReference>
<dbReference type="SUPFAM" id="SSF48726">
    <property type="entry name" value="Immunoglobulin"/>
    <property type="match status" value="1"/>
</dbReference>
<evidence type="ECO:0000313" key="8">
    <source>
        <dbReference type="Ensembl" id="ENSSLDP00000009365.1"/>
    </source>
</evidence>
<keyword evidence="6" id="KW-0393">Immunoglobulin domain</keyword>
<proteinExistence type="predicted"/>
<dbReference type="InterPro" id="IPR003598">
    <property type="entry name" value="Ig_sub2"/>
</dbReference>
<dbReference type="PANTHER" id="PTHR24100:SF151">
    <property type="entry name" value="ICOS LIGAND"/>
    <property type="match status" value="1"/>
</dbReference>
<dbReference type="GO" id="GO:0050863">
    <property type="term" value="P:regulation of T cell activation"/>
    <property type="evidence" value="ECO:0007669"/>
    <property type="project" value="UniProtKB-ARBA"/>
</dbReference>
<dbReference type="InterPro" id="IPR036179">
    <property type="entry name" value="Ig-like_dom_sf"/>
</dbReference>
<accession>A0A3B4WZK4</accession>
<evidence type="ECO:0000313" key="9">
    <source>
        <dbReference type="Proteomes" id="UP000261360"/>
    </source>
</evidence>
<dbReference type="InterPro" id="IPR013106">
    <property type="entry name" value="Ig_V-set"/>
</dbReference>
<dbReference type="FunFam" id="2.60.40.10:FF:000142">
    <property type="entry name" value="V-set domain-containing T-cell activation inhibitor 1"/>
    <property type="match status" value="1"/>
</dbReference>
<dbReference type="Ensembl" id="ENSSLDT00000009691.1">
    <property type="protein sequence ID" value="ENSSLDP00000009365.1"/>
    <property type="gene ID" value="ENSSLDG00000007444.1"/>
</dbReference>